<dbReference type="SMART" id="SM00450">
    <property type="entry name" value="RHOD"/>
    <property type="match status" value="2"/>
</dbReference>
<feature type="domain" description="Rhodanese" evidence="3">
    <location>
        <begin position="21"/>
        <end position="140"/>
    </location>
</feature>
<dbReference type="AlphaFoldDB" id="A0A1T2L6Y2"/>
<evidence type="ECO:0000256" key="2">
    <source>
        <dbReference type="ARBA" id="ARBA00022737"/>
    </source>
</evidence>
<dbReference type="InterPro" id="IPR045078">
    <property type="entry name" value="TST/MPST-like"/>
</dbReference>
<name>A0A1T2L6Y2_9GAMM</name>
<organism evidence="4 5">
    <name type="scientific">Solemya elarraichensis gill symbiont</name>
    <dbReference type="NCBI Taxonomy" id="1918949"/>
    <lineage>
        <taxon>Bacteria</taxon>
        <taxon>Pseudomonadati</taxon>
        <taxon>Pseudomonadota</taxon>
        <taxon>Gammaproteobacteria</taxon>
        <taxon>sulfur-oxidizing symbionts</taxon>
    </lineage>
</organism>
<dbReference type="EMBL" id="MPRK01000075">
    <property type="protein sequence ID" value="OOZ40841.1"/>
    <property type="molecule type" value="Genomic_DNA"/>
</dbReference>
<comment type="caution">
    <text evidence="4">The sequence shown here is derived from an EMBL/GenBank/DDBJ whole genome shotgun (WGS) entry which is preliminary data.</text>
</comment>
<evidence type="ECO:0000313" key="5">
    <source>
        <dbReference type="Proteomes" id="UP000190198"/>
    </source>
</evidence>
<reference evidence="4 5" key="1">
    <citation type="submission" date="2016-11" db="EMBL/GenBank/DDBJ databases">
        <title>Mixed transmission modes and dynamic genome evolution in an obligate animal-bacterial symbiosis.</title>
        <authorList>
            <person name="Russell S.L."/>
            <person name="Corbett-Detig R.B."/>
            <person name="Cavanaugh C.M."/>
        </authorList>
    </citation>
    <scope>NUCLEOTIDE SEQUENCE [LARGE SCALE GENOMIC DNA]</scope>
    <source>
        <strain evidence="4">Sp-SM6</strain>
    </source>
</reference>
<dbReference type="InterPro" id="IPR001763">
    <property type="entry name" value="Rhodanese-like_dom"/>
</dbReference>
<feature type="domain" description="Rhodanese" evidence="3">
    <location>
        <begin position="170"/>
        <end position="276"/>
    </location>
</feature>
<dbReference type="RefSeq" id="WP_078476796.1">
    <property type="nucleotide sequence ID" value="NZ_MPRK01000075.1"/>
</dbReference>
<keyword evidence="1" id="KW-0808">Transferase</keyword>
<proteinExistence type="predicted"/>
<sequence length="278" mass="31086">MSYSLLIETHELARLQMQSAANQQPIVVDCRFDLANPDSGEQSWRQSHLPNASYAHLNRDLASEVTPATGRHPLPDVEELVSRLEAWVISNDSQVVVYDDMSGAYAVRLWWMLRWLGHTKVAILNGGWQKWTAEQRPLENTAPHLEAGHFKAAGDDHQWLDRQSVAEGLEKRSITLVDARTAERFEGVVEQIDRIAGHIPGAVNHPFQNNLDEAGCFLPADTLRDRYTRLLGDCDAASVVHMCGSGVTAVHNMLAMEIAGMHGSKLYVGSWSDWIREL</sequence>
<evidence type="ECO:0000259" key="3">
    <source>
        <dbReference type="PROSITE" id="PS50206"/>
    </source>
</evidence>
<evidence type="ECO:0000256" key="1">
    <source>
        <dbReference type="ARBA" id="ARBA00022679"/>
    </source>
</evidence>
<dbReference type="InterPro" id="IPR036873">
    <property type="entry name" value="Rhodanese-like_dom_sf"/>
</dbReference>
<dbReference type="Gene3D" id="3.40.250.10">
    <property type="entry name" value="Rhodanese-like domain"/>
    <property type="match status" value="2"/>
</dbReference>
<dbReference type="CDD" id="cd01449">
    <property type="entry name" value="TST_Repeat_2"/>
    <property type="match status" value="1"/>
</dbReference>
<dbReference type="Pfam" id="PF00581">
    <property type="entry name" value="Rhodanese"/>
    <property type="match status" value="2"/>
</dbReference>
<protein>
    <recommendedName>
        <fullName evidence="3">Rhodanese domain-containing protein</fullName>
    </recommendedName>
</protein>
<keyword evidence="2" id="KW-0677">Repeat</keyword>
<dbReference type="PANTHER" id="PTHR11364">
    <property type="entry name" value="THIOSULFATE SULFERTANSFERASE"/>
    <property type="match status" value="1"/>
</dbReference>
<dbReference type="OrthoDB" id="9781034at2"/>
<accession>A0A1T2L6Y2</accession>
<dbReference type="GO" id="GO:0004792">
    <property type="term" value="F:thiosulfate-cyanide sulfurtransferase activity"/>
    <property type="evidence" value="ECO:0007669"/>
    <property type="project" value="TreeGrafter"/>
</dbReference>
<dbReference type="PROSITE" id="PS50206">
    <property type="entry name" value="RHODANESE_3"/>
    <property type="match status" value="2"/>
</dbReference>
<dbReference type="PANTHER" id="PTHR11364:SF27">
    <property type="entry name" value="SULFURTRANSFERASE"/>
    <property type="match status" value="1"/>
</dbReference>
<dbReference type="SUPFAM" id="SSF52821">
    <property type="entry name" value="Rhodanese/Cell cycle control phosphatase"/>
    <property type="match status" value="2"/>
</dbReference>
<keyword evidence="5" id="KW-1185">Reference proteome</keyword>
<gene>
    <name evidence="4" type="ORF">BOW52_05330</name>
</gene>
<dbReference type="Proteomes" id="UP000190198">
    <property type="component" value="Unassembled WGS sequence"/>
</dbReference>
<dbReference type="CDD" id="cd01448">
    <property type="entry name" value="TST_Repeat_1"/>
    <property type="match status" value="1"/>
</dbReference>
<evidence type="ECO:0000313" key="4">
    <source>
        <dbReference type="EMBL" id="OOZ40841.1"/>
    </source>
</evidence>